<reference evidence="3 4" key="1">
    <citation type="submission" date="2017-11" db="EMBL/GenBank/DDBJ databases">
        <authorList>
            <person name="Han C.G."/>
        </authorList>
    </citation>
    <scope>NUCLEOTIDE SEQUENCE [LARGE SCALE GENOMIC DNA]</scope>
    <source>
        <strain evidence="3 4">ANC 5347</strain>
    </source>
</reference>
<proteinExistence type="predicted"/>
<reference evidence="3 4" key="2">
    <citation type="submission" date="2017-12" db="EMBL/GenBank/DDBJ databases">
        <title>Revising the taxonomy of the Acinetobacter lwoffii group: the description of Acinetobacter pseudolwoffii sp. nov. and emended description of Acinetobacter lwoffii.</title>
        <authorList>
            <person name="Nemec A."/>
        </authorList>
    </citation>
    <scope>NUCLEOTIDE SEQUENCE [LARGE SCALE GENOMIC DNA]</scope>
    <source>
        <strain evidence="3 4">ANC 5347</strain>
    </source>
</reference>
<dbReference type="InterPro" id="IPR018060">
    <property type="entry name" value="HTH_AraC"/>
</dbReference>
<accession>A0A2H9UJ94</accession>
<protein>
    <submittedName>
        <fullName evidence="3">AraC family transcriptional regulator</fullName>
    </submittedName>
</protein>
<dbReference type="SMART" id="SM00342">
    <property type="entry name" value="HTH_ARAC"/>
    <property type="match status" value="1"/>
</dbReference>
<organism evidence="3 4">
    <name type="scientific">Acinetobacter pseudolwoffii</name>
    <dbReference type="NCBI Taxonomy" id="2053287"/>
    <lineage>
        <taxon>Bacteria</taxon>
        <taxon>Pseudomonadati</taxon>
        <taxon>Pseudomonadota</taxon>
        <taxon>Gammaproteobacteria</taxon>
        <taxon>Moraxellales</taxon>
        <taxon>Moraxellaceae</taxon>
        <taxon>Acinetobacter</taxon>
    </lineage>
</organism>
<evidence type="ECO:0000259" key="2">
    <source>
        <dbReference type="PROSITE" id="PS01124"/>
    </source>
</evidence>
<comment type="caution">
    <text evidence="3">The sequence shown here is derived from an EMBL/GenBank/DDBJ whole genome shotgun (WGS) entry which is preliminary data.</text>
</comment>
<dbReference type="RefSeq" id="WP_100357984.1">
    <property type="nucleotide sequence ID" value="NZ_PGOZ01000017.1"/>
</dbReference>
<feature type="domain" description="HTH araC/xylS-type" evidence="2">
    <location>
        <begin position="240"/>
        <end position="339"/>
    </location>
</feature>
<dbReference type="PANTHER" id="PTHR47894:SF1">
    <property type="entry name" value="HTH-TYPE TRANSCRIPTIONAL REGULATOR VQSM"/>
    <property type="match status" value="1"/>
</dbReference>
<dbReference type="GO" id="GO:0000976">
    <property type="term" value="F:transcription cis-regulatory region binding"/>
    <property type="evidence" value="ECO:0007669"/>
    <property type="project" value="TreeGrafter"/>
</dbReference>
<keyword evidence="1" id="KW-0238">DNA-binding</keyword>
<dbReference type="InterPro" id="IPR032687">
    <property type="entry name" value="AraC-type_N"/>
</dbReference>
<evidence type="ECO:0000256" key="1">
    <source>
        <dbReference type="ARBA" id="ARBA00023125"/>
    </source>
</evidence>
<evidence type="ECO:0000313" key="3">
    <source>
        <dbReference type="EMBL" id="PJI31765.1"/>
    </source>
</evidence>
<dbReference type="PROSITE" id="PS01124">
    <property type="entry name" value="HTH_ARAC_FAMILY_2"/>
    <property type="match status" value="1"/>
</dbReference>
<sequence>MQDIKISNGYLQLWATYLRDLEIEPLTADFLQDVHDSLVTLIDQPFDTQVPLELLNHIILTTRQHLNCPQLIFKIVQVIRPEHFGVLGYMVSRSSSVAEMIGYSVRFQRLVIDGSEFVPLQLKQHEHSMELYWDYLDGKYNLLNELTMAAMVQLGRVILQEQPLLLRCVRLAHAAEMAQMHYQKFFACEVQFSQDYYALELDVQGLAHGSEDADPILLQLLTLQAEQAIAAKVPVENTLQQAQQIIAEQLRTRQQAIKIEQLAQQLWMSTRSLQRLFSIYQTSFKKLLQQQRIKRCEILLQQGLSLSEITEALDYSDQSALARAYKAATGQTLFQRKKQLKHAQQ</sequence>
<dbReference type="Proteomes" id="UP000242351">
    <property type="component" value="Unassembled WGS sequence"/>
</dbReference>
<gene>
    <name evidence="3" type="ORF">CU320_12105</name>
</gene>
<dbReference type="GO" id="GO:0005829">
    <property type="term" value="C:cytosol"/>
    <property type="evidence" value="ECO:0007669"/>
    <property type="project" value="TreeGrafter"/>
</dbReference>
<name>A0A2H9UJ94_9GAMM</name>
<evidence type="ECO:0000313" key="4">
    <source>
        <dbReference type="Proteomes" id="UP000242351"/>
    </source>
</evidence>
<dbReference type="Pfam" id="PF12625">
    <property type="entry name" value="Arabinose_bd"/>
    <property type="match status" value="1"/>
</dbReference>
<dbReference type="Pfam" id="PF12833">
    <property type="entry name" value="HTH_18"/>
    <property type="match status" value="1"/>
</dbReference>
<dbReference type="Gene3D" id="1.10.10.60">
    <property type="entry name" value="Homeodomain-like"/>
    <property type="match status" value="1"/>
</dbReference>
<dbReference type="AlphaFoldDB" id="A0A2H9UJ94"/>
<dbReference type="GO" id="GO:0003700">
    <property type="term" value="F:DNA-binding transcription factor activity"/>
    <property type="evidence" value="ECO:0007669"/>
    <property type="project" value="InterPro"/>
</dbReference>
<dbReference type="EMBL" id="PGOZ01000017">
    <property type="protein sequence ID" value="PJI31765.1"/>
    <property type="molecule type" value="Genomic_DNA"/>
</dbReference>
<dbReference type="PANTHER" id="PTHR47894">
    <property type="entry name" value="HTH-TYPE TRANSCRIPTIONAL REGULATOR GADX"/>
    <property type="match status" value="1"/>
</dbReference>